<evidence type="ECO:0000259" key="5">
    <source>
        <dbReference type="Pfam" id="PF00535"/>
    </source>
</evidence>
<comment type="similarity">
    <text evidence="2">Belongs to the glycosyltransferase 2 family.</text>
</comment>
<dbReference type="PANTHER" id="PTHR43179:SF12">
    <property type="entry name" value="GALACTOFURANOSYLTRANSFERASE GLFT2"/>
    <property type="match status" value="1"/>
</dbReference>
<comment type="pathway">
    <text evidence="1">Cell wall biogenesis; cell wall polysaccharide biosynthesis.</text>
</comment>
<evidence type="ECO:0000256" key="2">
    <source>
        <dbReference type="ARBA" id="ARBA00006739"/>
    </source>
</evidence>
<sequence length="309" mass="36063">MVVNLKEKNRTSVVIVTYNPDQSTLNSIKKMLEMDVYLIVVDNGTKNTNKVILQIERMLVGTESKYVKFDTNKGLGTAQNKGIEISKRLGKEYIFFFDQDTIIPDGYIGSMINLFTQYEELYPENKLGILAPNYFDRNTKEYAHYALLTDRGYEDKKFKNELYLEVSFAISSGSLIKIEVINIVGLFREDFFIDQIDTEYCLRMRENGYKVVATSGVLLNHTIGNREKKFFLGLTIKPNHHSEVRKYYIFRNGMYTVRTYGKNYPGLKVLMYKRFIHDILGVCLYETNKKRKLSSMYRGIRDSKKSWVD</sequence>
<evidence type="ECO:0000256" key="4">
    <source>
        <dbReference type="ARBA" id="ARBA00022679"/>
    </source>
</evidence>
<evidence type="ECO:0000256" key="1">
    <source>
        <dbReference type="ARBA" id="ARBA00004776"/>
    </source>
</evidence>
<dbReference type="InterPro" id="IPR029044">
    <property type="entry name" value="Nucleotide-diphossugar_trans"/>
</dbReference>
<dbReference type="EMBL" id="NGJT01000006">
    <property type="protein sequence ID" value="RST94783.1"/>
    <property type="molecule type" value="Genomic_DNA"/>
</dbReference>
<dbReference type="PANTHER" id="PTHR43179">
    <property type="entry name" value="RHAMNOSYLTRANSFERASE WBBL"/>
    <property type="match status" value="1"/>
</dbReference>
<feature type="domain" description="Glycosyltransferase 2-like" evidence="5">
    <location>
        <begin position="12"/>
        <end position="180"/>
    </location>
</feature>
<evidence type="ECO:0000313" key="6">
    <source>
        <dbReference type="EMBL" id="RST94783.1"/>
    </source>
</evidence>
<evidence type="ECO:0000256" key="3">
    <source>
        <dbReference type="ARBA" id="ARBA00022676"/>
    </source>
</evidence>
<dbReference type="Gene3D" id="3.90.550.10">
    <property type="entry name" value="Spore Coat Polysaccharide Biosynthesis Protein SpsA, Chain A"/>
    <property type="match status" value="1"/>
</dbReference>
<organism evidence="6 7">
    <name type="scientific">Vagococcus bubulae</name>
    <dbReference type="NCBI Taxonomy" id="1977868"/>
    <lineage>
        <taxon>Bacteria</taxon>
        <taxon>Bacillati</taxon>
        <taxon>Bacillota</taxon>
        <taxon>Bacilli</taxon>
        <taxon>Lactobacillales</taxon>
        <taxon>Enterococcaceae</taxon>
        <taxon>Vagococcus</taxon>
    </lineage>
</organism>
<proteinExistence type="inferred from homology"/>
<dbReference type="Pfam" id="PF00535">
    <property type="entry name" value="Glycos_transf_2"/>
    <property type="match status" value="1"/>
</dbReference>
<reference evidence="6 7" key="1">
    <citation type="submission" date="2017-05" db="EMBL/GenBank/DDBJ databases">
        <title>Vagococcus spp. assemblies.</title>
        <authorList>
            <person name="Gulvik C.A."/>
        </authorList>
    </citation>
    <scope>NUCLEOTIDE SEQUENCE [LARGE SCALE GENOMIC DNA]</scope>
    <source>
        <strain evidence="6 7">SS1994</strain>
    </source>
</reference>
<protein>
    <recommendedName>
        <fullName evidence="5">Glycosyltransferase 2-like domain-containing protein</fullName>
    </recommendedName>
</protein>
<evidence type="ECO:0000313" key="7">
    <source>
        <dbReference type="Proteomes" id="UP000288490"/>
    </source>
</evidence>
<keyword evidence="4" id="KW-0808">Transferase</keyword>
<dbReference type="InterPro" id="IPR001173">
    <property type="entry name" value="Glyco_trans_2-like"/>
</dbReference>
<keyword evidence="7" id="KW-1185">Reference proteome</keyword>
<keyword evidence="3" id="KW-0328">Glycosyltransferase</keyword>
<dbReference type="OrthoDB" id="9771846at2"/>
<dbReference type="GO" id="GO:0016757">
    <property type="term" value="F:glycosyltransferase activity"/>
    <property type="evidence" value="ECO:0007669"/>
    <property type="project" value="UniProtKB-KW"/>
</dbReference>
<dbReference type="AlphaFoldDB" id="A0A429ZM81"/>
<accession>A0A429ZM81</accession>
<name>A0A429ZM81_9ENTE</name>
<dbReference type="CDD" id="cd02526">
    <property type="entry name" value="GT2_RfbF_like"/>
    <property type="match status" value="1"/>
</dbReference>
<comment type="caution">
    <text evidence="6">The sequence shown here is derived from an EMBL/GenBank/DDBJ whole genome shotgun (WGS) entry which is preliminary data.</text>
</comment>
<dbReference type="Proteomes" id="UP000288490">
    <property type="component" value="Unassembled WGS sequence"/>
</dbReference>
<gene>
    <name evidence="6" type="ORF">CBF36_04440</name>
</gene>
<dbReference type="SUPFAM" id="SSF53448">
    <property type="entry name" value="Nucleotide-diphospho-sugar transferases"/>
    <property type="match status" value="1"/>
</dbReference>